<dbReference type="InterPro" id="IPR008979">
    <property type="entry name" value="Galactose-bd-like_sf"/>
</dbReference>
<dbReference type="Gene3D" id="2.60.120.260">
    <property type="entry name" value="Galactose-binding domain-like"/>
    <property type="match status" value="1"/>
</dbReference>
<accession>A0ABY1PMD7</accession>
<sequence>DRMWITFYDGTQTAADPMMLDKYGDDPDFPWSGDMIGCNRPYAIITETFDAKTWNGFSAFRFELDGIKLYDVRKDSTAGGAGAHRWGKASTYEHSTNLAVMAYNIKRGVELPGGDVWGGEATAEELPVSVWAAAMNECDLAVPRKSGGTEPQYRGGFEVFLDQEPAAILEKLLAACSGEVVDDGGVWHIRVGPPSLPVYFFTDGDLLVSEASELDPWPGLSETINGVRVSFPSPAASWEMADAPPYYRSDLEAKDRDRRLATELTLEACPYDLQGQRLARAYVEDARRFIRHTVPLPCDAAFVTPLQCVSWSSERNGYKAKLFEATRRTTELRGLRSQFVLRERDPSDYDWSSDYELPTDYPPVNRTAPPPLVLPGVGLSAILIGDAEGRGRRPALRLTWAQVEASSVSWECRVKATAVMVAQGTSAAVVSGAVVFSDGILPETTYEVRALVNLDGASDWTEWLEATTDAVYLGAEDIAPPLVELIDTAAQGAVDAQAAADVVSAQHNALTLGFVGTLDAAFAARDAAIAQGDAELGAQISSSETRLQSEIDSVSATLSTDHYTIAGADMAITSATQTLQSTLEGPSGSIGSLSARLTTEYMTSAQTGAAIAATRTSLEASISENSASIDQIQGLEVTTNTAFASFLTQMGVAANGVISGVSSFGSAVADMLGRASAAYTFRVAAGQNEAELELVAWGNTEGGGAAIRANGARFIAEKSITTPLLVVTDPTNYALGCDFEDEAALPFALASGMKLNTAASNVLNGTKSLEIGGSAGTATFHQTINVSPGEKIRVEFWAKRTSSWNGSAGSSKLRFFNATPGAGNAYVSAVGYGASDLPNTAWTHLEHQFTVPAGCTQIGVQIYNSPANRGKVFLDDIRIRKMQAGELVVDGGIKARHLDVGSVNAEKLTFSVAGSNMIEDSGFTTGEDRFGLYSPTASMLDNTRLHIKSPGEAHSGATYRTLRLKQYDQAQDGYVRVYLRPVGATTYTRDGAPMIAGRAYEFSCQIATIKCDGRIKIMFRSADGTYLGNAYSNLPKNVSSSSTNPEAWPRYVCRGVAPSRTTHASFVVEKNPVDVASFGNVESHIFMHKPMACEVPAGATDVTPYSAGSVTNNISSSNYIPGVSGWAVRSDGSAEFKNMVVRDWIQIGAGSDRLSYENFTARGLDNNRVAGSLALGPISSDHMWHIAFSGRWRRRSQSYSCQRSSQDDYNISRSAKRTYVQLQYRTKTGSKWSGWKTAYTSNASAYHNSNWVYPEGDPTFHLVGNYANVEVRLLVRTNHGNIGSTTGASSCTGTRATYTNIDDIVIHAEATVI</sequence>
<dbReference type="EMBL" id="FXTY01000025">
    <property type="protein sequence ID" value="SMP37093.1"/>
    <property type="molecule type" value="Genomic_DNA"/>
</dbReference>
<keyword evidence="2" id="KW-1185">Reference proteome</keyword>
<dbReference type="RefSeq" id="WP_283428116.1">
    <property type="nucleotide sequence ID" value="NZ_FXTY01000025.1"/>
</dbReference>
<gene>
    <name evidence="1" type="ORF">SAMN06265373_1251</name>
</gene>
<dbReference type="SUPFAM" id="SSF49785">
    <property type="entry name" value="Galactose-binding domain-like"/>
    <property type="match status" value="1"/>
</dbReference>
<protein>
    <submittedName>
        <fullName evidence="1">Phage tail protein</fullName>
    </submittedName>
</protein>
<comment type="caution">
    <text evidence="1">The sequence shown here is derived from an EMBL/GenBank/DDBJ whole genome shotgun (WGS) entry which is preliminary data.</text>
</comment>
<proteinExistence type="predicted"/>
<name>A0ABY1PMD7_9RHOB</name>
<reference evidence="1 2" key="1">
    <citation type="submission" date="2017-05" db="EMBL/GenBank/DDBJ databases">
        <authorList>
            <person name="Varghese N."/>
            <person name="Submissions S."/>
        </authorList>
    </citation>
    <scope>NUCLEOTIDE SEQUENCE [LARGE SCALE GENOMIC DNA]</scope>
    <source>
        <strain evidence="1 2">DSM 29734</strain>
    </source>
</reference>
<evidence type="ECO:0000313" key="1">
    <source>
        <dbReference type="EMBL" id="SMP37093.1"/>
    </source>
</evidence>
<evidence type="ECO:0000313" key="2">
    <source>
        <dbReference type="Proteomes" id="UP001157961"/>
    </source>
</evidence>
<feature type="non-terminal residue" evidence="1">
    <location>
        <position position="1"/>
    </location>
</feature>
<dbReference type="Proteomes" id="UP001157961">
    <property type="component" value="Unassembled WGS sequence"/>
</dbReference>
<organism evidence="1 2">
    <name type="scientific">Shimia sagamensis</name>
    <dbReference type="NCBI Taxonomy" id="1566352"/>
    <lineage>
        <taxon>Bacteria</taxon>
        <taxon>Pseudomonadati</taxon>
        <taxon>Pseudomonadota</taxon>
        <taxon>Alphaproteobacteria</taxon>
        <taxon>Rhodobacterales</taxon>
        <taxon>Roseobacteraceae</taxon>
    </lineage>
</organism>